<feature type="transmembrane region" description="Helical" evidence="1">
    <location>
        <begin position="223"/>
        <end position="243"/>
    </location>
</feature>
<dbReference type="GeneID" id="98568117"/>
<feature type="transmembrane region" description="Helical" evidence="1">
    <location>
        <begin position="66"/>
        <end position="88"/>
    </location>
</feature>
<dbReference type="Pfam" id="PF05675">
    <property type="entry name" value="DUF817"/>
    <property type="match status" value="1"/>
</dbReference>
<feature type="transmembrane region" description="Helical" evidence="1">
    <location>
        <begin position="12"/>
        <end position="31"/>
    </location>
</feature>
<dbReference type="Proteomes" id="UP000287239">
    <property type="component" value="Unassembled WGS sequence"/>
</dbReference>
<gene>
    <name evidence="2" type="ORF">CBF35_07020</name>
</gene>
<dbReference type="PIRSF" id="PIRSF009141">
    <property type="entry name" value="UCP009141"/>
    <property type="match status" value="1"/>
</dbReference>
<evidence type="ECO:0000313" key="2">
    <source>
        <dbReference type="EMBL" id="RST95715.1"/>
    </source>
</evidence>
<proteinExistence type="predicted"/>
<dbReference type="InterPro" id="IPR008535">
    <property type="entry name" value="DUF817"/>
</dbReference>
<organism evidence="2 3">
    <name type="scientific">Vagococcus salmoninarum</name>
    <dbReference type="NCBI Taxonomy" id="2739"/>
    <lineage>
        <taxon>Bacteria</taxon>
        <taxon>Bacillati</taxon>
        <taxon>Bacillota</taxon>
        <taxon>Bacilli</taxon>
        <taxon>Lactobacillales</taxon>
        <taxon>Enterococcaceae</taxon>
        <taxon>Vagococcus</taxon>
    </lineage>
</organism>
<sequence length="252" mass="29306">MGYLLDFTIKQIRSCLFPALIFIALGLSKIINIPGLHRYDLLFYSVIIIQFILIKTGYETWPEIKVIFLFHLIGLALEIYKINIGSWSYPEAGFWKILNAPLYAGFMYSSVGSYIYRASKELKLKWHHWPAKIGVILISAGIYLNFFTHHFFYDYRYLIILGVFIFFRNTFVKFELNNRLFTMNARLSFLLIGIAMWVGENIASFLGAWVYPNQAKTWHLVHLGKITSWGLLIILSIALVYYAQQKEEAATT</sequence>
<feature type="transmembrane region" description="Helical" evidence="1">
    <location>
        <begin position="129"/>
        <end position="149"/>
    </location>
</feature>
<feature type="transmembrane region" description="Helical" evidence="1">
    <location>
        <begin position="155"/>
        <end position="176"/>
    </location>
</feature>
<feature type="transmembrane region" description="Helical" evidence="1">
    <location>
        <begin position="188"/>
        <end position="211"/>
    </location>
</feature>
<keyword evidence="1" id="KW-0472">Membrane</keyword>
<keyword evidence="1" id="KW-0812">Transmembrane</keyword>
<dbReference type="OrthoDB" id="1550598at2"/>
<evidence type="ECO:0000256" key="1">
    <source>
        <dbReference type="SAM" id="Phobius"/>
    </source>
</evidence>
<protein>
    <recommendedName>
        <fullName evidence="4">DUF817 domain-containing protein</fullName>
    </recommendedName>
</protein>
<comment type="caution">
    <text evidence="2">The sequence shown here is derived from an EMBL/GenBank/DDBJ whole genome shotgun (WGS) entry which is preliminary data.</text>
</comment>
<evidence type="ECO:0000313" key="3">
    <source>
        <dbReference type="Proteomes" id="UP000287239"/>
    </source>
</evidence>
<accession>A0A429ZPW0</accession>
<name>A0A429ZPW0_9ENTE</name>
<evidence type="ECO:0008006" key="4">
    <source>
        <dbReference type="Google" id="ProtNLM"/>
    </source>
</evidence>
<feature type="transmembrane region" description="Helical" evidence="1">
    <location>
        <begin position="100"/>
        <end position="117"/>
    </location>
</feature>
<keyword evidence="1" id="KW-1133">Transmembrane helix</keyword>
<keyword evidence="3" id="KW-1185">Reference proteome</keyword>
<dbReference type="AlphaFoldDB" id="A0A429ZPW0"/>
<reference evidence="2 3" key="1">
    <citation type="submission" date="2017-05" db="EMBL/GenBank/DDBJ databases">
        <title>Vagococcus spp. assemblies.</title>
        <authorList>
            <person name="Gulvik C.A."/>
        </authorList>
    </citation>
    <scope>NUCLEOTIDE SEQUENCE [LARGE SCALE GENOMIC DNA]</scope>
    <source>
        <strain evidence="2 3">NCFB 2777</strain>
    </source>
</reference>
<dbReference type="RefSeq" id="WP_126779511.1">
    <property type="nucleotide sequence ID" value="NZ_NGJU01000009.1"/>
</dbReference>
<dbReference type="EMBL" id="NGJU01000009">
    <property type="protein sequence ID" value="RST95715.1"/>
    <property type="molecule type" value="Genomic_DNA"/>
</dbReference>
<feature type="transmembrane region" description="Helical" evidence="1">
    <location>
        <begin position="37"/>
        <end position="54"/>
    </location>
</feature>